<dbReference type="InterPro" id="IPR013830">
    <property type="entry name" value="SGNH_hydro"/>
</dbReference>
<gene>
    <name evidence="3" type="ORF">H9819_09385</name>
</gene>
<feature type="domain" description="SGNH hydrolase-type esterase" evidence="2">
    <location>
        <begin position="57"/>
        <end position="220"/>
    </location>
</feature>
<organism evidence="3 4">
    <name type="scientific">Candidatus Bacteroides merdipullorum</name>
    <dbReference type="NCBI Taxonomy" id="2838474"/>
    <lineage>
        <taxon>Bacteria</taxon>
        <taxon>Pseudomonadati</taxon>
        <taxon>Bacteroidota</taxon>
        <taxon>Bacteroidia</taxon>
        <taxon>Bacteroidales</taxon>
        <taxon>Bacteroidaceae</taxon>
        <taxon>Bacteroides</taxon>
    </lineage>
</organism>
<evidence type="ECO:0000313" key="4">
    <source>
        <dbReference type="Proteomes" id="UP000824023"/>
    </source>
</evidence>
<keyword evidence="1" id="KW-0732">Signal</keyword>
<evidence type="ECO:0000256" key="1">
    <source>
        <dbReference type="SAM" id="SignalP"/>
    </source>
</evidence>
<dbReference type="SUPFAM" id="SSF52266">
    <property type="entry name" value="SGNH hydrolase"/>
    <property type="match status" value="1"/>
</dbReference>
<dbReference type="GO" id="GO:0004622">
    <property type="term" value="F:phosphatidylcholine lysophospholipase activity"/>
    <property type="evidence" value="ECO:0007669"/>
    <property type="project" value="TreeGrafter"/>
</dbReference>
<feature type="chain" id="PRO_5038425849" evidence="1">
    <location>
        <begin position="22"/>
        <end position="233"/>
    </location>
</feature>
<protein>
    <submittedName>
        <fullName evidence="3">SGNH/GDSL hydrolase family protein</fullName>
    </submittedName>
</protein>
<keyword evidence="3" id="KW-0378">Hydrolase</keyword>
<dbReference type="PANTHER" id="PTHR30383:SF5">
    <property type="entry name" value="SGNH HYDROLASE-TYPE ESTERASE DOMAIN-CONTAINING PROTEIN"/>
    <property type="match status" value="1"/>
</dbReference>
<reference evidence="3" key="2">
    <citation type="submission" date="2021-04" db="EMBL/GenBank/DDBJ databases">
        <authorList>
            <person name="Gilroy R."/>
        </authorList>
    </citation>
    <scope>NUCLEOTIDE SEQUENCE</scope>
    <source>
        <strain evidence="3">ChiHjej12B11-24981</strain>
    </source>
</reference>
<dbReference type="PANTHER" id="PTHR30383">
    <property type="entry name" value="THIOESTERASE 1/PROTEASE 1/LYSOPHOSPHOLIPASE L1"/>
    <property type="match status" value="1"/>
</dbReference>
<dbReference type="InterPro" id="IPR051532">
    <property type="entry name" value="Ester_Hydrolysis_Enzymes"/>
</dbReference>
<evidence type="ECO:0000259" key="2">
    <source>
        <dbReference type="Pfam" id="PF13472"/>
    </source>
</evidence>
<dbReference type="CDD" id="cd04501">
    <property type="entry name" value="SGNH_hydrolase_like_4"/>
    <property type="match status" value="1"/>
</dbReference>
<dbReference type="Gene3D" id="3.40.50.1110">
    <property type="entry name" value="SGNH hydrolase"/>
    <property type="match status" value="1"/>
</dbReference>
<proteinExistence type="predicted"/>
<reference evidence="3" key="1">
    <citation type="journal article" date="2021" name="PeerJ">
        <title>Extensive microbial diversity within the chicken gut microbiome revealed by metagenomics and culture.</title>
        <authorList>
            <person name="Gilroy R."/>
            <person name="Ravi A."/>
            <person name="Getino M."/>
            <person name="Pursley I."/>
            <person name="Horton D.L."/>
            <person name="Alikhan N.F."/>
            <person name="Baker D."/>
            <person name="Gharbi K."/>
            <person name="Hall N."/>
            <person name="Watson M."/>
            <person name="Adriaenssens E.M."/>
            <person name="Foster-Nyarko E."/>
            <person name="Jarju S."/>
            <person name="Secka A."/>
            <person name="Antonio M."/>
            <person name="Oren A."/>
            <person name="Chaudhuri R.R."/>
            <person name="La Ragione R."/>
            <person name="Hildebrand F."/>
            <person name="Pallen M.J."/>
        </authorList>
    </citation>
    <scope>NUCLEOTIDE SEQUENCE</scope>
    <source>
        <strain evidence="3">ChiHjej12B11-24981</strain>
    </source>
</reference>
<dbReference type="Pfam" id="PF13472">
    <property type="entry name" value="Lipase_GDSL_2"/>
    <property type="match status" value="1"/>
</dbReference>
<feature type="signal peptide" evidence="1">
    <location>
        <begin position="1"/>
        <end position="21"/>
    </location>
</feature>
<dbReference type="AlphaFoldDB" id="A0A9D2A6P8"/>
<name>A0A9D2A6P8_9BACE</name>
<sequence>MKKNSSHYICLVLLCLCFAWAEGQAQNIEWAGLQRYAQANKELPQPGKKEKRVVFMGNSITEWWVSQRPSFFTDNNYIGRGIGGQTSYQFLLRFREDVINLSPQLVVINAGTNDIAENAGPYNEDYTFGNILSMVELAQAHKIKVILTSTLPAAAFGWNPRVKDAAAKIAALNVRVKKYAEEHDIPYVDYYQEMVFGDKKALNPAYTQDGVHPTAEGYKVMERLIKPVIEQVL</sequence>
<dbReference type="InterPro" id="IPR036514">
    <property type="entry name" value="SGNH_hydro_sf"/>
</dbReference>
<accession>A0A9D2A6P8</accession>
<comment type="caution">
    <text evidence="3">The sequence shown here is derived from an EMBL/GenBank/DDBJ whole genome shotgun (WGS) entry which is preliminary data.</text>
</comment>
<dbReference type="Proteomes" id="UP000824023">
    <property type="component" value="Unassembled WGS sequence"/>
</dbReference>
<dbReference type="EMBL" id="DXCK01000124">
    <property type="protein sequence ID" value="HIZ02440.1"/>
    <property type="molecule type" value="Genomic_DNA"/>
</dbReference>
<evidence type="ECO:0000313" key="3">
    <source>
        <dbReference type="EMBL" id="HIZ02440.1"/>
    </source>
</evidence>